<dbReference type="Proteomes" id="UP000266723">
    <property type="component" value="Unassembled WGS sequence"/>
</dbReference>
<dbReference type="PANTHER" id="PTHR31099">
    <property type="entry name" value="OS06G0165300 PROTEIN"/>
    <property type="match status" value="1"/>
</dbReference>
<dbReference type="EMBL" id="QGKV02000832">
    <property type="protein sequence ID" value="KAF3550485.1"/>
    <property type="molecule type" value="Genomic_DNA"/>
</dbReference>
<gene>
    <name evidence="2" type="ORF">DY000_02007042</name>
</gene>
<sequence>MGDRSDRRLESSFVGSRVRSRNQIENEPPRSADSSDLSLDLMVEVESPRSATVAEAEGSPSTIEVGRFQPVVIRVPGPFDRVSDFGVDEVPVSEGFFESGFRDCVPSLVAKVSEFLDISPGQLNPFSWRTLIAIQNLGDLEGLILGVEEILYSYFVCLMHVGESRLYLHSRHRTPPFQEIPKKDRKRHPDFESSWTEKFAFMTLPDVSCLTSSVGRKTIERVLKLPIKRRHIPFLVSKEVLERCSIWGNMTGSTREEALPAYKKALEAFSAKKSVPKTTVPGRGDDDDVQFMRSSKRKLAASSTPSSSKKKMKSSGLAPKTSPSSQDDQTKVLTNLNTKLEELREELFGMKHAEETFDAEKAMVVNGAKVVARWDQQTDKWNPAVEFERYKEVKTSEAQLQGLSPPSFDD</sequence>
<feature type="region of interest" description="Disordered" evidence="1">
    <location>
        <begin position="1"/>
        <end position="39"/>
    </location>
</feature>
<comment type="caution">
    <text evidence="2">The sequence shown here is derived from an EMBL/GenBank/DDBJ whole genome shotgun (WGS) entry which is preliminary data.</text>
</comment>
<evidence type="ECO:0000313" key="3">
    <source>
        <dbReference type="Proteomes" id="UP000266723"/>
    </source>
</evidence>
<evidence type="ECO:0000313" key="2">
    <source>
        <dbReference type="EMBL" id="KAF3550485.1"/>
    </source>
</evidence>
<keyword evidence="3" id="KW-1185">Reference proteome</keyword>
<protein>
    <submittedName>
        <fullName evidence="2">Uncharacterized protein</fullName>
    </submittedName>
</protein>
<dbReference type="PANTHER" id="PTHR31099:SF24">
    <property type="entry name" value="AMINOTRANSFERASE-LIKE PLANT MOBILE DOMAIN-CONTAINING PROTEIN"/>
    <property type="match status" value="1"/>
</dbReference>
<proteinExistence type="predicted"/>
<feature type="compositionally biased region" description="Basic and acidic residues" evidence="1">
    <location>
        <begin position="1"/>
        <end position="10"/>
    </location>
</feature>
<feature type="region of interest" description="Disordered" evidence="1">
    <location>
        <begin position="273"/>
        <end position="331"/>
    </location>
</feature>
<reference evidence="2 3" key="1">
    <citation type="journal article" date="2020" name="BMC Genomics">
        <title>Intraspecific diversification of the crop wild relative Brassica cretica Lam. using demographic model selection.</title>
        <authorList>
            <person name="Kioukis A."/>
            <person name="Michalopoulou V.A."/>
            <person name="Briers L."/>
            <person name="Pirintsos S."/>
            <person name="Studholme D.J."/>
            <person name="Pavlidis P."/>
            <person name="Sarris P.F."/>
        </authorList>
    </citation>
    <scope>NUCLEOTIDE SEQUENCE [LARGE SCALE GENOMIC DNA]</scope>
    <source>
        <strain evidence="3">cv. PFS-1207/04</strain>
    </source>
</reference>
<feature type="compositionally biased region" description="Polar residues" evidence="1">
    <location>
        <begin position="321"/>
        <end position="331"/>
    </location>
</feature>
<evidence type="ECO:0000256" key="1">
    <source>
        <dbReference type="SAM" id="MobiDB-lite"/>
    </source>
</evidence>
<accession>A0ABQ7CFN2</accession>
<name>A0ABQ7CFN2_BRACR</name>
<organism evidence="2 3">
    <name type="scientific">Brassica cretica</name>
    <name type="common">Mustard</name>
    <dbReference type="NCBI Taxonomy" id="69181"/>
    <lineage>
        <taxon>Eukaryota</taxon>
        <taxon>Viridiplantae</taxon>
        <taxon>Streptophyta</taxon>
        <taxon>Embryophyta</taxon>
        <taxon>Tracheophyta</taxon>
        <taxon>Spermatophyta</taxon>
        <taxon>Magnoliopsida</taxon>
        <taxon>eudicotyledons</taxon>
        <taxon>Gunneridae</taxon>
        <taxon>Pentapetalae</taxon>
        <taxon>rosids</taxon>
        <taxon>malvids</taxon>
        <taxon>Brassicales</taxon>
        <taxon>Brassicaceae</taxon>
        <taxon>Brassiceae</taxon>
        <taxon>Brassica</taxon>
    </lineage>
</organism>